<dbReference type="SUPFAM" id="SSF55961">
    <property type="entry name" value="Bet v1-like"/>
    <property type="match status" value="1"/>
</dbReference>
<sequence>MGRTDFASLLIHRDREVVFAALTSSDALLSWLPPKGMHGRFERFDLRSGGSYRLVLTYEEASDSPGKSSADSDVSEVRIPRVDPGERVVQEIEFESDDPSFRGTMLMEWRLRTVDGGTVVEVEASEVPDGIRARDHAEGITSSLANLSAYLEP</sequence>
<dbReference type="InterPro" id="IPR013538">
    <property type="entry name" value="ASHA1/2-like_C"/>
</dbReference>
<gene>
    <name evidence="3" type="ORF">GE115_10915</name>
</gene>
<feature type="domain" description="Activator of Hsp90 ATPase homologue 1/2-like C-terminal" evidence="2">
    <location>
        <begin position="15"/>
        <end position="152"/>
    </location>
</feature>
<evidence type="ECO:0000313" key="3">
    <source>
        <dbReference type="EMBL" id="MRG60370.1"/>
    </source>
</evidence>
<comment type="similarity">
    <text evidence="1">Belongs to the AHA1 family.</text>
</comment>
<evidence type="ECO:0000256" key="1">
    <source>
        <dbReference type="ARBA" id="ARBA00006817"/>
    </source>
</evidence>
<organism evidence="3 4">
    <name type="scientific">Agromyces agglutinans</name>
    <dbReference type="NCBI Taxonomy" id="2662258"/>
    <lineage>
        <taxon>Bacteria</taxon>
        <taxon>Bacillati</taxon>
        <taxon>Actinomycetota</taxon>
        <taxon>Actinomycetes</taxon>
        <taxon>Micrococcales</taxon>
        <taxon>Microbacteriaceae</taxon>
        <taxon>Agromyces</taxon>
    </lineage>
</organism>
<evidence type="ECO:0000259" key="2">
    <source>
        <dbReference type="Pfam" id="PF08327"/>
    </source>
</evidence>
<keyword evidence="4" id="KW-1185">Reference proteome</keyword>
<dbReference type="InterPro" id="IPR023393">
    <property type="entry name" value="START-like_dom_sf"/>
</dbReference>
<protein>
    <submittedName>
        <fullName evidence="3">ATPase</fullName>
    </submittedName>
</protein>
<accession>A0A6I2FCF6</accession>
<name>A0A6I2FCF6_9MICO</name>
<evidence type="ECO:0000313" key="4">
    <source>
        <dbReference type="Proteomes" id="UP000431080"/>
    </source>
</evidence>
<dbReference type="RefSeq" id="WP_153684812.1">
    <property type="nucleotide sequence ID" value="NZ_WJIF01000005.1"/>
</dbReference>
<proteinExistence type="inferred from homology"/>
<dbReference type="Proteomes" id="UP000431080">
    <property type="component" value="Unassembled WGS sequence"/>
</dbReference>
<reference evidence="3 4" key="1">
    <citation type="submission" date="2019-10" db="EMBL/GenBank/DDBJ databases">
        <authorList>
            <person name="Nie G."/>
            <person name="Ming H."/>
            <person name="Yi B."/>
        </authorList>
    </citation>
    <scope>NUCLEOTIDE SEQUENCE [LARGE SCALE GENOMIC DNA]</scope>
    <source>
        <strain evidence="3 4">CFH 90414</strain>
    </source>
</reference>
<dbReference type="Pfam" id="PF08327">
    <property type="entry name" value="AHSA1"/>
    <property type="match status" value="1"/>
</dbReference>
<dbReference type="EMBL" id="WJIF01000005">
    <property type="protein sequence ID" value="MRG60370.1"/>
    <property type="molecule type" value="Genomic_DNA"/>
</dbReference>
<dbReference type="Gene3D" id="3.30.530.20">
    <property type="match status" value="1"/>
</dbReference>
<comment type="caution">
    <text evidence="3">The sequence shown here is derived from an EMBL/GenBank/DDBJ whole genome shotgun (WGS) entry which is preliminary data.</text>
</comment>
<dbReference type="AlphaFoldDB" id="A0A6I2FCF6"/>